<sequence length="460" mass="51134">MLALLPNELLLEIVGRLAYVQQMPQGLLKPASTFQPPSPDLLSLSIVSWQIRAISLAFLFANIHITTSSDAQKLLEFCSTSPLCPTLTSMLLIRFRGNEAEEVKGYAILCQILPCLERLSCIDLGDFHCSLAIFSTILGHPSLSTVLISSNSMIDLPRPLPKDLSKVVLVQAMLCPADHQYGLLLDECSDRGMKIAKMSIAMSQLLDGLSGILTIRGLQELVLYPRDKPVPFSWLPEFTATHPHLKKVWLHVLDDISFFLDPLPFFLVSFAEELGQRGIKRGFRIGNIGLELEPERLTGECSSKHRWHVREMEIYGDDYPLLLEILPLVTSAFPGIHTFSLSLDHSHILRSFTLHVDDLVAVLQRFPCLQNLELYGLPEALTTGDGEVSLGCLDEMDQPIAIATASGEASSISPWLLFSYIMKKIQTLETIKIHQRGFGSTGWLYAIDGSRTKLAQLKSV</sequence>
<dbReference type="Proteomes" id="UP000518752">
    <property type="component" value="Unassembled WGS sequence"/>
</dbReference>
<dbReference type="AlphaFoldDB" id="A0A8H5HYZ4"/>
<reference evidence="1 2" key="1">
    <citation type="journal article" date="2020" name="ISME J.">
        <title>Uncovering the hidden diversity of litter-decomposition mechanisms in mushroom-forming fungi.</title>
        <authorList>
            <person name="Floudas D."/>
            <person name="Bentzer J."/>
            <person name="Ahren D."/>
            <person name="Johansson T."/>
            <person name="Persson P."/>
            <person name="Tunlid A."/>
        </authorList>
    </citation>
    <scope>NUCLEOTIDE SEQUENCE [LARGE SCALE GENOMIC DNA]</scope>
    <source>
        <strain evidence="1 2">CBS 406.79</strain>
    </source>
</reference>
<proteinExistence type="predicted"/>
<dbReference type="EMBL" id="JAACJN010000007">
    <property type="protein sequence ID" value="KAF5392058.1"/>
    <property type="molecule type" value="Genomic_DNA"/>
</dbReference>
<organism evidence="1 2">
    <name type="scientific">Collybiopsis confluens</name>
    <dbReference type="NCBI Taxonomy" id="2823264"/>
    <lineage>
        <taxon>Eukaryota</taxon>
        <taxon>Fungi</taxon>
        <taxon>Dikarya</taxon>
        <taxon>Basidiomycota</taxon>
        <taxon>Agaricomycotina</taxon>
        <taxon>Agaricomycetes</taxon>
        <taxon>Agaricomycetidae</taxon>
        <taxon>Agaricales</taxon>
        <taxon>Marasmiineae</taxon>
        <taxon>Omphalotaceae</taxon>
        <taxon>Collybiopsis</taxon>
    </lineage>
</organism>
<evidence type="ECO:0000313" key="1">
    <source>
        <dbReference type="EMBL" id="KAF5392058.1"/>
    </source>
</evidence>
<name>A0A8H5HYZ4_9AGAR</name>
<accession>A0A8H5HYZ4</accession>
<comment type="caution">
    <text evidence="1">The sequence shown here is derived from an EMBL/GenBank/DDBJ whole genome shotgun (WGS) entry which is preliminary data.</text>
</comment>
<gene>
    <name evidence="1" type="ORF">D9757_003296</name>
</gene>
<evidence type="ECO:0000313" key="2">
    <source>
        <dbReference type="Proteomes" id="UP000518752"/>
    </source>
</evidence>
<dbReference type="OrthoDB" id="3043436at2759"/>
<protein>
    <submittedName>
        <fullName evidence="1">Uncharacterized protein</fullName>
    </submittedName>
</protein>
<keyword evidence="2" id="KW-1185">Reference proteome</keyword>